<keyword evidence="3 4" id="KW-0732">Signal</keyword>
<sequence>MLRSAITRRGAAAVALAATAALALSACSDSGSDAGDGEAVTLEYGVWDQKQEAAMKEIAAAFTEEHPEVTVKLVTTPYKEYFTKLQTSVSGGSAPDVFWMNGPNFQLYASNGVLAPLDDQGIDPADYPQGLVDLYTYDGELYGAPKDFDTVGLWYNTELFDAAGVAYPEAGWTWDDLKATAAKLTDPATGQFGIAASQFGQENYYNSIAQAGGEVISADGTESGYGSPEALAGIELWTDLIAAGSSPTAQQMTDTNPEDLFFSGKVAMFQNGSWAAGAYADNPDIADKVNVAPLAAGADGNQSVIHGLANVVNAESDHLDLAKQFAAFASGDAASDIMADSGTVIPAFDGKQQAWVDALPQYDLQVYIDALETAVAYPVSKNTAAWTSIEIEILSQVWAGSISPKDGLQQLATEMQAALDSESE</sequence>
<dbReference type="PANTHER" id="PTHR30061">
    <property type="entry name" value="MALTOSE-BINDING PERIPLASMIC PROTEIN"/>
    <property type="match status" value="1"/>
</dbReference>
<organism evidence="5 6">
    <name type="scientific">Agromyces fucosus</name>
    <dbReference type="NCBI Taxonomy" id="41985"/>
    <lineage>
        <taxon>Bacteria</taxon>
        <taxon>Bacillati</taxon>
        <taxon>Actinomycetota</taxon>
        <taxon>Actinomycetes</taxon>
        <taxon>Micrococcales</taxon>
        <taxon>Microbacteriaceae</taxon>
        <taxon>Agromyces</taxon>
    </lineage>
</organism>
<gene>
    <name evidence="5" type="ORF">ESP57_10115</name>
</gene>
<keyword evidence="6" id="KW-1185">Reference proteome</keyword>
<dbReference type="GO" id="GO:0015768">
    <property type="term" value="P:maltose transport"/>
    <property type="evidence" value="ECO:0007669"/>
    <property type="project" value="TreeGrafter"/>
</dbReference>
<comment type="caution">
    <text evidence="5">The sequence shown here is derived from an EMBL/GenBank/DDBJ whole genome shotgun (WGS) entry which is preliminary data.</text>
</comment>
<keyword evidence="2" id="KW-0813">Transport</keyword>
<dbReference type="PROSITE" id="PS51257">
    <property type="entry name" value="PROKAR_LIPOPROTEIN"/>
    <property type="match status" value="1"/>
</dbReference>
<dbReference type="GO" id="GO:0055052">
    <property type="term" value="C:ATP-binding cassette (ABC) transporter complex, substrate-binding subunit-containing"/>
    <property type="evidence" value="ECO:0007669"/>
    <property type="project" value="TreeGrafter"/>
</dbReference>
<dbReference type="EMBL" id="SDPO01000002">
    <property type="protein sequence ID" value="RXZ49269.1"/>
    <property type="molecule type" value="Genomic_DNA"/>
</dbReference>
<comment type="similarity">
    <text evidence="1">Belongs to the bacterial solute-binding protein 1 family.</text>
</comment>
<protein>
    <submittedName>
        <fullName evidence="5">Sugar ABC transporter substrate-binding protein</fullName>
    </submittedName>
</protein>
<accession>A0A4Q2JR58</accession>
<evidence type="ECO:0000313" key="6">
    <source>
        <dbReference type="Proteomes" id="UP000292935"/>
    </source>
</evidence>
<evidence type="ECO:0000256" key="1">
    <source>
        <dbReference type="ARBA" id="ARBA00008520"/>
    </source>
</evidence>
<evidence type="ECO:0000313" key="5">
    <source>
        <dbReference type="EMBL" id="RXZ49269.1"/>
    </source>
</evidence>
<evidence type="ECO:0000256" key="2">
    <source>
        <dbReference type="ARBA" id="ARBA00022448"/>
    </source>
</evidence>
<feature type="chain" id="PRO_5038751855" evidence="4">
    <location>
        <begin position="24"/>
        <end position="424"/>
    </location>
</feature>
<name>A0A4Q2JR58_9MICO</name>
<dbReference type="SUPFAM" id="SSF53850">
    <property type="entry name" value="Periplasmic binding protein-like II"/>
    <property type="match status" value="1"/>
</dbReference>
<dbReference type="GO" id="GO:1901982">
    <property type="term" value="F:maltose binding"/>
    <property type="evidence" value="ECO:0007669"/>
    <property type="project" value="TreeGrafter"/>
</dbReference>
<dbReference type="CDD" id="cd13585">
    <property type="entry name" value="PBP2_TMBP_like"/>
    <property type="match status" value="1"/>
</dbReference>
<dbReference type="PANTHER" id="PTHR30061:SF50">
    <property type="entry name" value="MALTOSE_MALTODEXTRIN-BINDING PERIPLASMIC PROTEIN"/>
    <property type="match status" value="1"/>
</dbReference>
<dbReference type="Gene3D" id="3.40.190.10">
    <property type="entry name" value="Periplasmic binding protein-like II"/>
    <property type="match status" value="1"/>
</dbReference>
<dbReference type="OrthoDB" id="1650177at2"/>
<proteinExistence type="inferred from homology"/>
<dbReference type="GO" id="GO:0042956">
    <property type="term" value="P:maltodextrin transmembrane transport"/>
    <property type="evidence" value="ECO:0007669"/>
    <property type="project" value="TreeGrafter"/>
</dbReference>
<dbReference type="RefSeq" id="WP_129231433.1">
    <property type="nucleotide sequence ID" value="NZ_SDPO01000002.1"/>
</dbReference>
<feature type="signal peptide" evidence="4">
    <location>
        <begin position="1"/>
        <end position="23"/>
    </location>
</feature>
<dbReference type="Pfam" id="PF01547">
    <property type="entry name" value="SBP_bac_1"/>
    <property type="match status" value="1"/>
</dbReference>
<dbReference type="AlphaFoldDB" id="A0A4Q2JR58"/>
<evidence type="ECO:0000256" key="4">
    <source>
        <dbReference type="SAM" id="SignalP"/>
    </source>
</evidence>
<evidence type="ECO:0000256" key="3">
    <source>
        <dbReference type="ARBA" id="ARBA00022729"/>
    </source>
</evidence>
<reference evidence="5 6" key="1">
    <citation type="submission" date="2019-01" db="EMBL/GenBank/DDBJ databases">
        <authorList>
            <person name="Li J."/>
        </authorList>
    </citation>
    <scope>NUCLEOTIDE SEQUENCE [LARGE SCALE GENOMIC DNA]</scope>
    <source>
        <strain evidence="5 6">CCUG 35506</strain>
    </source>
</reference>
<dbReference type="Proteomes" id="UP000292935">
    <property type="component" value="Unassembled WGS sequence"/>
</dbReference>
<dbReference type="InterPro" id="IPR006059">
    <property type="entry name" value="SBP"/>
</dbReference>